<reference evidence="2 3" key="1">
    <citation type="submission" date="2019-09" db="EMBL/GenBank/DDBJ databases">
        <title>Bird 10,000 Genomes (B10K) Project - Family phase.</title>
        <authorList>
            <person name="Zhang G."/>
        </authorList>
    </citation>
    <scope>NUCLEOTIDE SEQUENCE [LARGE SCALE GENOMIC DNA]</scope>
    <source>
        <strain evidence="2">B10K-DU-001-79</strain>
        <tissue evidence="2">Muscle</tissue>
    </source>
</reference>
<keyword evidence="3" id="KW-1185">Reference proteome</keyword>
<dbReference type="InterPro" id="IPR036706">
    <property type="entry name" value="VOMI_sf"/>
</dbReference>
<accession>A0A7L0Y3U5</accession>
<dbReference type="EMBL" id="VXBC01000273">
    <property type="protein sequence ID" value="NXM10078.1"/>
    <property type="molecule type" value="Genomic_DNA"/>
</dbReference>
<sequence length="74" mass="7716">VALVALVALVAPLGTVVASRRQMCSTISYQDALLSWDSGEPGVLEVTNGGPWGQWGDIEFCPPGSFAVGVQLKV</sequence>
<dbReference type="Pfam" id="PF03762">
    <property type="entry name" value="VOMI"/>
    <property type="match status" value="1"/>
</dbReference>
<feature type="non-terminal residue" evidence="2">
    <location>
        <position position="74"/>
    </location>
</feature>
<feature type="chain" id="PRO_5029663849" evidence="1">
    <location>
        <begin position="19"/>
        <end position="74"/>
    </location>
</feature>
<comment type="caution">
    <text evidence="2">The sequence shown here is derived from an EMBL/GenBank/DDBJ whole genome shotgun (WGS) entry which is preliminary data.</text>
</comment>
<evidence type="ECO:0000313" key="2">
    <source>
        <dbReference type="EMBL" id="NXM10078.1"/>
    </source>
</evidence>
<dbReference type="SUPFAM" id="SSF51092">
    <property type="entry name" value="Vitelline membrane outer protein-I (VMO-I)"/>
    <property type="match status" value="1"/>
</dbReference>
<dbReference type="InterPro" id="IPR005515">
    <property type="entry name" value="VOMI"/>
</dbReference>
<keyword evidence="1" id="KW-0732">Signal</keyword>
<dbReference type="Gene3D" id="2.100.10.20">
    <property type="entry name" value="Vitelline membrane outer layer protein I (VOMI)"/>
    <property type="match status" value="1"/>
</dbReference>
<name>A0A7L0Y3U5_9PASE</name>
<dbReference type="Proteomes" id="UP000539920">
    <property type="component" value="Unassembled WGS sequence"/>
</dbReference>
<feature type="signal peptide" evidence="1">
    <location>
        <begin position="1"/>
        <end position="18"/>
    </location>
</feature>
<protein>
    <submittedName>
        <fullName evidence="2">VMO1 protein</fullName>
    </submittedName>
</protein>
<dbReference type="AlphaFoldDB" id="A0A7L0Y3U5"/>
<gene>
    <name evidence="2" type="primary">Vmo1</name>
    <name evidence="2" type="ORF">PLONIG_R15008</name>
</gene>
<evidence type="ECO:0000313" key="3">
    <source>
        <dbReference type="Proteomes" id="UP000539920"/>
    </source>
</evidence>
<evidence type="ECO:0000256" key="1">
    <source>
        <dbReference type="SAM" id="SignalP"/>
    </source>
</evidence>
<feature type="non-terminal residue" evidence="2">
    <location>
        <position position="1"/>
    </location>
</feature>
<proteinExistence type="predicted"/>
<organism evidence="2 3">
    <name type="scientific">Ploceus nigricollis</name>
    <dbReference type="NCBI Taxonomy" id="441696"/>
    <lineage>
        <taxon>Eukaryota</taxon>
        <taxon>Metazoa</taxon>
        <taxon>Chordata</taxon>
        <taxon>Craniata</taxon>
        <taxon>Vertebrata</taxon>
        <taxon>Euteleostomi</taxon>
        <taxon>Archelosauria</taxon>
        <taxon>Archosauria</taxon>
        <taxon>Dinosauria</taxon>
        <taxon>Saurischia</taxon>
        <taxon>Theropoda</taxon>
        <taxon>Coelurosauria</taxon>
        <taxon>Aves</taxon>
        <taxon>Neognathae</taxon>
        <taxon>Neoaves</taxon>
        <taxon>Telluraves</taxon>
        <taxon>Australaves</taxon>
        <taxon>Passeriformes</taxon>
        <taxon>Passeroidea</taxon>
        <taxon>Ploceidae</taxon>
        <taxon>Ploceinae</taxon>
        <taxon>Ploceus</taxon>
    </lineage>
</organism>